<sequence>MARTDRLMRLMDTLRRLPAPVTADRLAEETGVSRRQLYRDIATLRAGGALIDGEAGLGYRLTEDPALPPQSFSRLEIEALRLSVDALPRVGDPDLIAAARNALARIVATLPERQAMQATHVALRSFSPPTERMRPTVDMEMIRDACWEEDEIHLVYRDMEDRVSERDIRPLGMSYSEKALLLLAWCKLREDFRMFHCNRIVSASLTGISFRPHRVSLLRDYVGRMRSRAEPCPIARRAMAEFTGAGDEAR</sequence>
<dbReference type="EMBL" id="VOPL01000002">
    <property type="protein sequence ID" value="TXB69696.1"/>
    <property type="molecule type" value="Genomic_DNA"/>
</dbReference>
<dbReference type="PROSITE" id="PS52050">
    <property type="entry name" value="WYL"/>
    <property type="match status" value="1"/>
</dbReference>
<gene>
    <name evidence="3" type="ORF">FQV27_06135</name>
</gene>
<organism evidence="3 4">
    <name type="scientific">Paracoccus aurantiacus</name>
    <dbReference type="NCBI Taxonomy" id="2599412"/>
    <lineage>
        <taxon>Bacteria</taxon>
        <taxon>Pseudomonadati</taxon>
        <taxon>Pseudomonadota</taxon>
        <taxon>Alphaproteobacteria</taxon>
        <taxon>Rhodobacterales</taxon>
        <taxon>Paracoccaceae</taxon>
        <taxon>Paracoccus</taxon>
    </lineage>
</organism>
<feature type="domain" description="Helix-turn-helix type 11" evidence="1">
    <location>
        <begin position="6"/>
        <end position="60"/>
    </location>
</feature>
<dbReference type="OrthoDB" id="9807255at2"/>
<reference evidence="3 4" key="1">
    <citation type="submission" date="2019-08" db="EMBL/GenBank/DDBJ databases">
        <authorList>
            <person name="Ye J."/>
        </authorList>
    </citation>
    <scope>NUCLEOTIDE SEQUENCE [LARGE SCALE GENOMIC DNA]</scope>
    <source>
        <strain evidence="3 4">TK008</strain>
    </source>
</reference>
<dbReference type="Pfam" id="PF08279">
    <property type="entry name" value="HTH_11"/>
    <property type="match status" value="1"/>
</dbReference>
<comment type="caution">
    <text evidence="3">The sequence shown here is derived from an EMBL/GenBank/DDBJ whole genome shotgun (WGS) entry which is preliminary data.</text>
</comment>
<dbReference type="Pfam" id="PF13280">
    <property type="entry name" value="WYL"/>
    <property type="match status" value="1"/>
</dbReference>
<evidence type="ECO:0000259" key="1">
    <source>
        <dbReference type="Pfam" id="PF08279"/>
    </source>
</evidence>
<evidence type="ECO:0000313" key="4">
    <source>
        <dbReference type="Proteomes" id="UP000321562"/>
    </source>
</evidence>
<accession>A0A5C6S5B2</accession>
<evidence type="ECO:0000313" key="3">
    <source>
        <dbReference type="EMBL" id="TXB69696.1"/>
    </source>
</evidence>
<dbReference type="PANTHER" id="PTHR34580">
    <property type="match status" value="1"/>
</dbReference>
<proteinExistence type="predicted"/>
<dbReference type="Gene3D" id="1.10.10.10">
    <property type="entry name" value="Winged helix-like DNA-binding domain superfamily/Winged helix DNA-binding domain"/>
    <property type="match status" value="1"/>
</dbReference>
<dbReference type="AlphaFoldDB" id="A0A5C6S5B2"/>
<dbReference type="InterPro" id="IPR013196">
    <property type="entry name" value="HTH_11"/>
</dbReference>
<feature type="domain" description="WYL" evidence="2">
    <location>
        <begin position="140"/>
        <end position="203"/>
    </location>
</feature>
<dbReference type="SUPFAM" id="SSF46785">
    <property type="entry name" value="Winged helix' DNA-binding domain"/>
    <property type="match status" value="1"/>
</dbReference>
<dbReference type="InterPro" id="IPR026881">
    <property type="entry name" value="WYL_dom"/>
</dbReference>
<keyword evidence="4" id="KW-1185">Reference proteome</keyword>
<dbReference type="PANTHER" id="PTHR34580:SF3">
    <property type="entry name" value="PROTEIN PAFB"/>
    <property type="match status" value="1"/>
</dbReference>
<dbReference type="Proteomes" id="UP000321562">
    <property type="component" value="Unassembled WGS sequence"/>
</dbReference>
<name>A0A5C6S5B2_9RHOB</name>
<dbReference type="InterPro" id="IPR036388">
    <property type="entry name" value="WH-like_DNA-bd_sf"/>
</dbReference>
<evidence type="ECO:0000259" key="2">
    <source>
        <dbReference type="Pfam" id="PF13280"/>
    </source>
</evidence>
<dbReference type="InterPro" id="IPR051534">
    <property type="entry name" value="CBASS_pafABC_assoc_protein"/>
</dbReference>
<dbReference type="InterPro" id="IPR036390">
    <property type="entry name" value="WH_DNA-bd_sf"/>
</dbReference>
<dbReference type="RefSeq" id="WP_147096986.1">
    <property type="nucleotide sequence ID" value="NZ_JBHUFH010000001.1"/>
</dbReference>
<protein>
    <submittedName>
        <fullName evidence="3">YafY family transcriptional regulator</fullName>
    </submittedName>
</protein>